<dbReference type="FunFam" id="3.40.50.300:FF:001091">
    <property type="entry name" value="Probable disease resistance protein At1g61300"/>
    <property type="match status" value="1"/>
</dbReference>
<keyword evidence="5" id="KW-0611">Plant defense</keyword>
<dbReference type="OrthoDB" id="691996at2759"/>
<dbReference type="InterPro" id="IPR032675">
    <property type="entry name" value="LRR_dom_sf"/>
</dbReference>
<dbReference type="Pfam" id="PF00931">
    <property type="entry name" value="NB-ARC"/>
    <property type="match status" value="1"/>
</dbReference>
<dbReference type="InterPro" id="IPR041118">
    <property type="entry name" value="Rx_N"/>
</dbReference>
<dbReference type="InterPro" id="IPR055414">
    <property type="entry name" value="LRR_R13L4/SHOC2-like"/>
</dbReference>
<dbReference type="FunFam" id="1.10.10.10:FF:000322">
    <property type="entry name" value="Probable disease resistance protein At1g63360"/>
    <property type="match status" value="1"/>
</dbReference>
<dbReference type="SMR" id="A0A8T3C9Z5"/>
<dbReference type="Pfam" id="PF23559">
    <property type="entry name" value="WHD_DRP"/>
    <property type="match status" value="1"/>
</dbReference>
<feature type="domain" description="R13L1/DRL21-like LRR repeat region" evidence="11">
    <location>
        <begin position="760"/>
        <end position="894"/>
    </location>
</feature>
<dbReference type="PANTHER" id="PTHR36766:SF48">
    <property type="entry name" value="DISEASE RESISTANCE PROTEIN RGA3"/>
    <property type="match status" value="1"/>
</dbReference>
<dbReference type="GO" id="GO:0002758">
    <property type="term" value="P:innate immune response-activating signaling pathway"/>
    <property type="evidence" value="ECO:0007669"/>
    <property type="project" value="UniProtKB-ARBA"/>
</dbReference>
<keyword evidence="13" id="KW-1185">Reference proteome</keyword>
<accession>A0A8T3C9Z5</accession>
<dbReference type="InterPro" id="IPR036388">
    <property type="entry name" value="WH-like_DNA-bd_sf"/>
</dbReference>
<evidence type="ECO:0000259" key="7">
    <source>
        <dbReference type="Pfam" id="PF00931"/>
    </source>
</evidence>
<dbReference type="InterPro" id="IPR002182">
    <property type="entry name" value="NB-ARC"/>
</dbReference>
<evidence type="ECO:0000259" key="9">
    <source>
        <dbReference type="Pfam" id="PF23559"/>
    </source>
</evidence>
<organism evidence="12 13">
    <name type="scientific">Dendrobium nobile</name>
    <name type="common">Orchid</name>
    <dbReference type="NCBI Taxonomy" id="94219"/>
    <lineage>
        <taxon>Eukaryota</taxon>
        <taxon>Viridiplantae</taxon>
        <taxon>Streptophyta</taxon>
        <taxon>Embryophyta</taxon>
        <taxon>Tracheophyta</taxon>
        <taxon>Spermatophyta</taxon>
        <taxon>Magnoliopsida</taxon>
        <taxon>Liliopsida</taxon>
        <taxon>Asparagales</taxon>
        <taxon>Orchidaceae</taxon>
        <taxon>Epidendroideae</taxon>
        <taxon>Malaxideae</taxon>
        <taxon>Dendrobiinae</taxon>
        <taxon>Dendrobium</taxon>
    </lineage>
</organism>
<evidence type="ECO:0000256" key="6">
    <source>
        <dbReference type="ARBA" id="ARBA00022840"/>
    </source>
</evidence>
<dbReference type="Pfam" id="PF18052">
    <property type="entry name" value="Rx_N"/>
    <property type="match status" value="1"/>
</dbReference>
<dbReference type="Gene3D" id="1.20.5.4130">
    <property type="match status" value="1"/>
</dbReference>
<dbReference type="SUPFAM" id="SSF52540">
    <property type="entry name" value="P-loop containing nucleoside triphosphate hydrolases"/>
    <property type="match status" value="1"/>
</dbReference>
<evidence type="ECO:0008006" key="14">
    <source>
        <dbReference type="Google" id="ProtNLM"/>
    </source>
</evidence>
<dbReference type="SMART" id="SM00369">
    <property type="entry name" value="LRR_TYP"/>
    <property type="match status" value="3"/>
</dbReference>
<evidence type="ECO:0000313" key="12">
    <source>
        <dbReference type="EMBL" id="KAI0531388.1"/>
    </source>
</evidence>
<protein>
    <recommendedName>
        <fullName evidence="14">Disease resistance protein RGA3</fullName>
    </recommendedName>
</protein>
<gene>
    <name evidence="12" type="ORF">KFK09_000942</name>
</gene>
<comment type="caution">
    <text evidence="12">The sequence shown here is derived from an EMBL/GenBank/DDBJ whole genome shotgun (WGS) entry which is preliminary data.</text>
</comment>
<feature type="domain" description="Disease resistance protein winged helix" evidence="9">
    <location>
        <begin position="427"/>
        <end position="499"/>
    </location>
</feature>
<dbReference type="Gene3D" id="3.80.10.10">
    <property type="entry name" value="Ribonuclease Inhibitor"/>
    <property type="match status" value="2"/>
</dbReference>
<dbReference type="Gene3D" id="1.10.10.10">
    <property type="entry name" value="Winged helix-like DNA-binding domain superfamily/Winged helix DNA-binding domain"/>
    <property type="match status" value="1"/>
</dbReference>
<dbReference type="InterPro" id="IPR038005">
    <property type="entry name" value="RX-like_CC"/>
</dbReference>
<feature type="domain" description="Disease resistance N-terminal" evidence="8">
    <location>
        <begin position="10"/>
        <end position="96"/>
    </location>
</feature>
<dbReference type="Gene3D" id="3.40.50.300">
    <property type="entry name" value="P-loop containing nucleotide triphosphate hydrolases"/>
    <property type="match status" value="1"/>
</dbReference>
<dbReference type="GO" id="GO:0009626">
    <property type="term" value="P:plant-type hypersensitive response"/>
    <property type="evidence" value="ECO:0007669"/>
    <property type="project" value="UniProtKB-ARBA"/>
</dbReference>
<dbReference type="Pfam" id="PF23598">
    <property type="entry name" value="LRR_14"/>
    <property type="match status" value="1"/>
</dbReference>
<keyword evidence="4" id="KW-0547">Nucleotide-binding</keyword>
<name>A0A8T3C9Z5_DENNO</name>
<dbReference type="InterPro" id="IPR056789">
    <property type="entry name" value="LRR_R13L1-DRL21"/>
</dbReference>
<dbReference type="InterPro" id="IPR042197">
    <property type="entry name" value="Apaf_helical"/>
</dbReference>
<dbReference type="InterPro" id="IPR027417">
    <property type="entry name" value="P-loop_NTPase"/>
</dbReference>
<dbReference type="GO" id="GO:0005524">
    <property type="term" value="F:ATP binding"/>
    <property type="evidence" value="ECO:0007669"/>
    <property type="project" value="UniProtKB-KW"/>
</dbReference>
<dbReference type="PANTHER" id="PTHR36766">
    <property type="entry name" value="PLANT BROAD-SPECTRUM MILDEW RESISTANCE PROTEIN RPW8"/>
    <property type="match status" value="1"/>
</dbReference>
<dbReference type="SUPFAM" id="SSF52058">
    <property type="entry name" value="L domain-like"/>
    <property type="match status" value="2"/>
</dbReference>
<evidence type="ECO:0000256" key="3">
    <source>
        <dbReference type="ARBA" id="ARBA00022737"/>
    </source>
</evidence>
<sequence length="1060" mass="119879">MAEIVATSLLRFISEKLASKAIAEFAMQTGIDKELRKLERTLSTIQDVLEDAEARQVKEKALRSWLSELKELAYDADDVLDDFAFKAAKLKKANMKEKVRNLLHLPKNIAFQRKIALRVKEINERLDEIAEVRSKFHLKEGVVRSFVKLERSITREETGSFIKESEVYGREVDKEKIVEFLMNTSVRDDIGVIGIVGLGGLGKTTLAGLVYNDERVCGHFQKRMWVCVSEEFELKRLVRLIIESATGSEFSPMNMDAMQRSLINQLQEKRFLLVLDDVWSESHERWDSLRALLTVGAKGSKVIVTTRNEHVASIMGTISPHRLSNLSFDDCWLLFERRAFGNEVERNPDFVAIGKEIVKKCGGVPLAAKALGGLLRFKRTESGWLAIKDNELWKLASDENYEVLPALKLSYDHLSSCLKQCFAYCSIFPKDFNINTTTLVKLWGAEGFLEPSTGHIHWEQIGLRYVEELQARSLFQVNMIGQGGVIKQVKMHDLVHDLAQSIAGTECSIADSVTRRYPSQNSRYASFICNQKPLSATLQLLRDAKKLRTLYLDYKRNVNKETEQSVQEVLHVISSDINLLRALHLQSYPLKALPHTFKKLRHLRYLDLSSTSLEIFPPCISTLHNLQTLNLCNSEIKSIPDSIGDLHNLCTLKISHCFNLTSLPGPIGRLNCLRELDCSRTKINSLPESVCTLSNLHTLGLEDCFFINELPQNLSNMKSLVNLNIHGCINLTCMPMNLRKLKQLRTLPIFIPGGKNNCTLKELGSLKLEGILQLKNLQNVRCVEEAKAAQLSEKHNIRSLKLSWLCDSYINSVEAHDAYDTIVKILLAEDVLESLQPSKSLEELKIEGYVGRAFPSWMNLSLSNLVLLTLTCCAGEKIPTLGLLPRLEVLNLIELPLIKHLGSDFYGGANAFSSLQELELNCLTDLEEWCSAGGEKFLPRLHTLTLLDCPKLKALPSDFSSVENLIMNVDDKLLMSSLQHRGFPNLKHLKMKNYDDKDPIPEILTERANCLISWTMETKPEPKEGDPTTMSTFNFGMSTLRFEEGQGTKQSGFIPLFFYK</sequence>
<comment type="similarity">
    <text evidence="1">Belongs to the disease resistance NB-LRR family.</text>
</comment>
<dbReference type="AlphaFoldDB" id="A0A8T3C9Z5"/>
<keyword evidence="6" id="KW-0067">ATP-binding</keyword>
<feature type="domain" description="NB-ARC" evidence="7">
    <location>
        <begin position="171"/>
        <end position="344"/>
    </location>
</feature>
<proteinExistence type="inferred from homology"/>
<evidence type="ECO:0000259" key="8">
    <source>
        <dbReference type="Pfam" id="PF18052"/>
    </source>
</evidence>
<dbReference type="CDD" id="cd14798">
    <property type="entry name" value="RX-CC_like"/>
    <property type="match status" value="1"/>
</dbReference>
<dbReference type="GO" id="GO:0042742">
    <property type="term" value="P:defense response to bacterium"/>
    <property type="evidence" value="ECO:0007669"/>
    <property type="project" value="UniProtKB-ARBA"/>
</dbReference>
<evidence type="ECO:0000256" key="1">
    <source>
        <dbReference type="ARBA" id="ARBA00008894"/>
    </source>
</evidence>
<evidence type="ECO:0000259" key="11">
    <source>
        <dbReference type="Pfam" id="PF25019"/>
    </source>
</evidence>
<dbReference type="InterPro" id="IPR003591">
    <property type="entry name" value="Leu-rich_rpt_typical-subtyp"/>
</dbReference>
<dbReference type="Gene3D" id="1.10.8.430">
    <property type="entry name" value="Helical domain of apoptotic protease-activating factors"/>
    <property type="match status" value="1"/>
</dbReference>
<dbReference type="InterPro" id="IPR058922">
    <property type="entry name" value="WHD_DRP"/>
</dbReference>
<evidence type="ECO:0000256" key="4">
    <source>
        <dbReference type="ARBA" id="ARBA00022741"/>
    </source>
</evidence>
<keyword evidence="3" id="KW-0677">Repeat</keyword>
<keyword evidence="2" id="KW-0433">Leucine-rich repeat</keyword>
<dbReference type="EMBL" id="JAGYWB010000001">
    <property type="protein sequence ID" value="KAI0531388.1"/>
    <property type="molecule type" value="Genomic_DNA"/>
</dbReference>
<dbReference type="GO" id="GO:0043531">
    <property type="term" value="F:ADP binding"/>
    <property type="evidence" value="ECO:0007669"/>
    <property type="project" value="InterPro"/>
</dbReference>
<evidence type="ECO:0000313" key="13">
    <source>
        <dbReference type="Proteomes" id="UP000829196"/>
    </source>
</evidence>
<feature type="domain" description="Disease resistance R13L4/SHOC-2-like LRR" evidence="10">
    <location>
        <begin position="575"/>
        <end position="677"/>
    </location>
</feature>
<evidence type="ECO:0000259" key="10">
    <source>
        <dbReference type="Pfam" id="PF23598"/>
    </source>
</evidence>
<evidence type="ECO:0000256" key="2">
    <source>
        <dbReference type="ARBA" id="ARBA00022614"/>
    </source>
</evidence>
<dbReference type="Pfam" id="PF25019">
    <property type="entry name" value="LRR_R13L1-DRL21"/>
    <property type="match status" value="1"/>
</dbReference>
<dbReference type="PRINTS" id="PR00364">
    <property type="entry name" value="DISEASERSIST"/>
</dbReference>
<dbReference type="Proteomes" id="UP000829196">
    <property type="component" value="Unassembled WGS sequence"/>
</dbReference>
<evidence type="ECO:0000256" key="5">
    <source>
        <dbReference type="ARBA" id="ARBA00022821"/>
    </source>
</evidence>
<reference evidence="12" key="1">
    <citation type="journal article" date="2022" name="Front. Genet.">
        <title>Chromosome-Scale Assembly of the Dendrobium nobile Genome Provides Insights Into the Molecular Mechanism of the Biosynthesis of the Medicinal Active Ingredient of Dendrobium.</title>
        <authorList>
            <person name="Xu Q."/>
            <person name="Niu S.-C."/>
            <person name="Li K.-L."/>
            <person name="Zheng P.-J."/>
            <person name="Zhang X.-J."/>
            <person name="Jia Y."/>
            <person name="Liu Y."/>
            <person name="Niu Y.-X."/>
            <person name="Yu L.-H."/>
            <person name="Chen D.-F."/>
            <person name="Zhang G.-Q."/>
        </authorList>
    </citation>
    <scope>NUCLEOTIDE SEQUENCE</scope>
    <source>
        <tissue evidence="12">Leaf</tissue>
    </source>
</reference>